<dbReference type="AlphaFoldDB" id="A0A0A9C6T4"/>
<sequence>MLSFWKTSRDLKLPHGLYILILMESNFIPPINCHFSTSIGVAIPQIATWVMHEIPYRQVAFASMQMIHFSCTPTCHCQF</sequence>
<dbReference type="EMBL" id="GBRH01227747">
    <property type="protein sequence ID" value="JAD70148.1"/>
    <property type="molecule type" value="Transcribed_RNA"/>
</dbReference>
<reference evidence="1" key="1">
    <citation type="submission" date="2014-09" db="EMBL/GenBank/DDBJ databases">
        <authorList>
            <person name="Magalhaes I.L.F."/>
            <person name="Oliveira U."/>
            <person name="Santos F.R."/>
            <person name="Vidigal T.H.D.A."/>
            <person name="Brescovit A.D."/>
            <person name="Santos A.J."/>
        </authorList>
    </citation>
    <scope>NUCLEOTIDE SEQUENCE</scope>
    <source>
        <tissue evidence="1">Shoot tissue taken approximately 20 cm above the soil surface</tissue>
    </source>
</reference>
<evidence type="ECO:0000313" key="1">
    <source>
        <dbReference type="EMBL" id="JAD70148.1"/>
    </source>
</evidence>
<organism evidence="1">
    <name type="scientific">Arundo donax</name>
    <name type="common">Giant reed</name>
    <name type="synonym">Donax arundinaceus</name>
    <dbReference type="NCBI Taxonomy" id="35708"/>
    <lineage>
        <taxon>Eukaryota</taxon>
        <taxon>Viridiplantae</taxon>
        <taxon>Streptophyta</taxon>
        <taxon>Embryophyta</taxon>
        <taxon>Tracheophyta</taxon>
        <taxon>Spermatophyta</taxon>
        <taxon>Magnoliopsida</taxon>
        <taxon>Liliopsida</taxon>
        <taxon>Poales</taxon>
        <taxon>Poaceae</taxon>
        <taxon>PACMAD clade</taxon>
        <taxon>Arundinoideae</taxon>
        <taxon>Arundineae</taxon>
        <taxon>Arundo</taxon>
    </lineage>
</organism>
<protein>
    <submittedName>
        <fullName evidence="1">Uncharacterized protein</fullName>
    </submittedName>
</protein>
<reference evidence="1" key="2">
    <citation type="journal article" date="2015" name="Data Brief">
        <title>Shoot transcriptome of the giant reed, Arundo donax.</title>
        <authorList>
            <person name="Barrero R.A."/>
            <person name="Guerrero F.D."/>
            <person name="Moolhuijzen P."/>
            <person name="Goolsby J.A."/>
            <person name="Tidwell J."/>
            <person name="Bellgard S.E."/>
            <person name="Bellgard M.I."/>
        </authorList>
    </citation>
    <scope>NUCLEOTIDE SEQUENCE</scope>
    <source>
        <tissue evidence="1">Shoot tissue taken approximately 20 cm above the soil surface</tissue>
    </source>
</reference>
<accession>A0A0A9C6T4</accession>
<proteinExistence type="predicted"/>
<name>A0A0A9C6T4_ARUDO</name>